<gene>
    <name evidence="1" type="ORF">GBZ26_05210</name>
</gene>
<dbReference type="RefSeq" id="WP_174437915.1">
    <property type="nucleotide sequence ID" value="NZ_BAABCC010000034.1"/>
</dbReference>
<accession>A0ABX2KSC2</accession>
<reference evidence="1 2" key="1">
    <citation type="submission" date="2019-10" db="EMBL/GenBank/DDBJ databases">
        <title>Genome sequence of Azospirillum formosense CC-Nfb-7.</title>
        <authorList>
            <person name="Ambrosini A."/>
            <person name="Sant'Anna F.H."/>
            <person name="Cassan F.D."/>
            <person name="Souza E.M."/>
            <person name="Passaglia L.M.P."/>
        </authorList>
    </citation>
    <scope>NUCLEOTIDE SEQUENCE [LARGE SCALE GENOMIC DNA]</scope>
    <source>
        <strain evidence="1 2">CC-NFb-7</strain>
    </source>
</reference>
<dbReference type="EMBL" id="WHOR01000022">
    <property type="protein sequence ID" value="NUB18619.1"/>
    <property type="molecule type" value="Genomic_DNA"/>
</dbReference>
<evidence type="ECO:0000313" key="2">
    <source>
        <dbReference type="Proteomes" id="UP000639419"/>
    </source>
</evidence>
<name>A0ABX2KSC2_9PROT</name>
<sequence>MKEITATLQPAAIRFSELGEVIIQDPSLARQVTNAIAGADIVACTTNNGCGNEVNGYGCGKANAKCNGTIVNPDDIYADQGSGEVRIRNYELTKKFASGKLSGETNFGIAFTGFKK</sequence>
<proteinExistence type="predicted"/>
<keyword evidence="2" id="KW-1185">Reference proteome</keyword>
<dbReference type="Proteomes" id="UP000639419">
    <property type="component" value="Unassembled WGS sequence"/>
</dbReference>
<evidence type="ECO:0000313" key="1">
    <source>
        <dbReference type="EMBL" id="NUB18619.1"/>
    </source>
</evidence>
<comment type="caution">
    <text evidence="1">The sequence shown here is derived from an EMBL/GenBank/DDBJ whole genome shotgun (WGS) entry which is preliminary data.</text>
</comment>
<protein>
    <submittedName>
        <fullName evidence="1">Uncharacterized protein</fullName>
    </submittedName>
</protein>
<organism evidence="1 2">
    <name type="scientific">Azospirillum formosense</name>
    <dbReference type="NCBI Taxonomy" id="861533"/>
    <lineage>
        <taxon>Bacteria</taxon>
        <taxon>Pseudomonadati</taxon>
        <taxon>Pseudomonadota</taxon>
        <taxon>Alphaproteobacteria</taxon>
        <taxon>Rhodospirillales</taxon>
        <taxon>Azospirillaceae</taxon>
        <taxon>Azospirillum</taxon>
    </lineage>
</organism>